<dbReference type="InterPro" id="IPR036430">
    <property type="entry name" value="RNase_T2-like_sf"/>
</dbReference>
<dbReference type="InterPro" id="IPR001568">
    <property type="entry name" value="RNase_T2-like"/>
</dbReference>
<name>A0A4V2JDF6_9HYPH</name>
<dbReference type="RefSeq" id="WP_131004087.1">
    <property type="nucleotide sequence ID" value="NZ_JBHSZR010000009.1"/>
</dbReference>
<comment type="similarity">
    <text evidence="1 2">Belongs to the RNase T2 family.</text>
</comment>
<feature type="signal peptide" evidence="3">
    <location>
        <begin position="1"/>
        <end position="18"/>
    </location>
</feature>
<dbReference type="OrthoDB" id="4720638at2"/>
<evidence type="ECO:0000256" key="3">
    <source>
        <dbReference type="SAM" id="SignalP"/>
    </source>
</evidence>
<dbReference type="EMBL" id="SIUB01000007">
    <property type="protein sequence ID" value="TBN48604.1"/>
    <property type="molecule type" value="Genomic_DNA"/>
</dbReference>
<dbReference type="GO" id="GO:0033897">
    <property type="term" value="F:ribonuclease T2 activity"/>
    <property type="evidence" value="ECO:0007669"/>
    <property type="project" value="InterPro"/>
</dbReference>
<dbReference type="AlphaFoldDB" id="A0A4V2JDF6"/>
<keyword evidence="5" id="KW-1185">Reference proteome</keyword>
<dbReference type="PANTHER" id="PTHR11240:SF22">
    <property type="entry name" value="RIBONUCLEASE T2"/>
    <property type="match status" value="1"/>
</dbReference>
<dbReference type="InterPro" id="IPR033130">
    <property type="entry name" value="RNase_T2_His_AS_2"/>
</dbReference>
<dbReference type="PROSITE" id="PS00530">
    <property type="entry name" value="RNASE_T2_1"/>
    <property type="match status" value="1"/>
</dbReference>
<comment type="caution">
    <text evidence="4">The sequence shown here is derived from an EMBL/GenBank/DDBJ whole genome shotgun (WGS) entry which is preliminary data.</text>
</comment>
<evidence type="ECO:0000313" key="4">
    <source>
        <dbReference type="EMBL" id="TBN48604.1"/>
    </source>
</evidence>
<dbReference type="GO" id="GO:0003723">
    <property type="term" value="F:RNA binding"/>
    <property type="evidence" value="ECO:0007669"/>
    <property type="project" value="InterPro"/>
</dbReference>
<dbReference type="PROSITE" id="PS00531">
    <property type="entry name" value="RNASE_T2_2"/>
    <property type="match status" value="1"/>
</dbReference>
<proteinExistence type="inferred from homology"/>
<dbReference type="InterPro" id="IPR039378">
    <property type="entry name" value="RNase_T2_prok"/>
</dbReference>
<dbReference type="Pfam" id="PF00445">
    <property type="entry name" value="Ribonuclease_T2"/>
    <property type="match status" value="1"/>
</dbReference>
<evidence type="ECO:0000256" key="2">
    <source>
        <dbReference type="RuleBase" id="RU004328"/>
    </source>
</evidence>
<sequence length="240" mass="26103">MKASARLGLALAASVTLAAPVFAQGWVQDYQRNFEIGGRQGSRSAGPAQATGDFDFYVLALSWSPSYCERSGDRADPEQCGVHGPRGFVLHGLWPQYERGFPKNCRTTGRQPTRAQVEGVLDLWPGPGLVRHEWRTHGTCSGLDPVSYFALAREAVGKVVTPPSLERVSEDVESSPVEVERAFIAANPRLKPSMIAVQCDGGAMSEVRICMSKDLAFRPCPEVDRSACRASRVSLPAARR</sequence>
<dbReference type="GO" id="GO:0006401">
    <property type="term" value="P:RNA catabolic process"/>
    <property type="evidence" value="ECO:0007669"/>
    <property type="project" value="TreeGrafter"/>
</dbReference>
<feature type="chain" id="PRO_5020589895" evidence="3">
    <location>
        <begin position="19"/>
        <end position="240"/>
    </location>
</feature>
<keyword evidence="3" id="KW-0732">Signal</keyword>
<reference evidence="4 5" key="1">
    <citation type="submission" date="2019-02" db="EMBL/GenBank/DDBJ databases">
        <title>Hansschlegelia quercus sp. nov., a novel methylotrophic bacterium from buds of oak (Quercus robur L.).</title>
        <authorList>
            <person name="Agafonova N.V."/>
            <person name="Kaparullina E.N."/>
            <person name="Grouzdev D.S."/>
            <person name="Doronina N.V."/>
        </authorList>
    </citation>
    <scope>NUCLEOTIDE SEQUENCE [LARGE SCALE GENOMIC DNA]</scope>
    <source>
        <strain evidence="4 5">Dub</strain>
    </source>
</reference>
<dbReference type="CDD" id="cd01062">
    <property type="entry name" value="RNase_T2_prok"/>
    <property type="match status" value="1"/>
</dbReference>
<gene>
    <name evidence="4" type="ORF">EYR15_13500</name>
</gene>
<accession>A0A4V2JDF6</accession>
<dbReference type="Gene3D" id="3.90.730.10">
    <property type="entry name" value="Ribonuclease T2-like"/>
    <property type="match status" value="1"/>
</dbReference>
<evidence type="ECO:0000256" key="1">
    <source>
        <dbReference type="ARBA" id="ARBA00007469"/>
    </source>
</evidence>
<dbReference type="PANTHER" id="PTHR11240">
    <property type="entry name" value="RIBONUCLEASE T2"/>
    <property type="match status" value="1"/>
</dbReference>
<dbReference type="SUPFAM" id="SSF55895">
    <property type="entry name" value="Ribonuclease Rh-like"/>
    <property type="match status" value="1"/>
</dbReference>
<protein>
    <submittedName>
        <fullName evidence="4">Ribonuclease T</fullName>
    </submittedName>
</protein>
<dbReference type="InterPro" id="IPR018188">
    <property type="entry name" value="RNase_T2_His_AS_1"/>
</dbReference>
<evidence type="ECO:0000313" key="5">
    <source>
        <dbReference type="Proteomes" id="UP000291613"/>
    </source>
</evidence>
<organism evidence="4 5">
    <name type="scientific">Hansschlegelia quercus</name>
    <dbReference type="NCBI Taxonomy" id="2528245"/>
    <lineage>
        <taxon>Bacteria</taxon>
        <taxon>Pseudomonadati</taxon>
        <taxon>Pseudomonadota</taxon>
        <taxon>Alphaproteobacteria</taxon>
        <taxon>Hyphomicrobiales</taxon>
        <taxon>Methylopilaceae</taxon>
        <taxon>Hansschlegelia</taxon>
    </lineage>
</organism>
<dbReference type="Proteomes" id="UP000291613">
    <property type="component" value="Unassembled WGS sequence"/>
</dbReference>